<accession>A0A6A6R1U5</accession>
<organism evidence="5 6">
    <name type="scientific">Lophium mytilinum</name>
    <dbReference type="NCBI Taxonomy" id="390894"/>
    <lineage>
        <taxon>Eukaryota</taxon>
        <taxon>Fungi</taxon>
        <taxon>Dikarya</taxon>
        <taxon>Ascomycota</taxon>
        <taxon>Pezizomycotina</taxon>
        <taxon>Dothideomycetes</taxon>
        <taxon>Pleosporomycetidae</taxon>
        <taxon>Mytilinidiales</taxon>
        <taxon>Mytilinidiaceae</taxon>
        <taxon>Lophium</taxon>
    </lineage>
</organism>
<dbReference type="SUPFAM" id="SSF50685">
    <property type="entry name" value="Barwin-like endoglucanases"/>
    <property type="match status" value="1"/>
</dbReference>
<evidence type="ECO:0000256" key="2">
    <source>
        <dbReference type="ARBA" id="ARBA00010421"/>
    </source>
</evidence>
<evidence type="ECO:0000256" key="4">
    <source>
        <dbReference type="SAM" id="SignalP"/>
    </source>
</evidence>
<comment type="similarity">
    <text evidence="2">Belongs to the cerato-platanin family.</text>
</comment>
<dbReference type="InterPro" id="IPR010829">
    <property type="entry name" value="Cerato-platanin"/>
</dbReference>
<evidence type="ECO:0000313" key="6">
    <source>
        <dbReference type="Proteomes" id="UP000799750"/>
    </source>
</evidence>
<reference evidence="5" key="1">
    <citation type="journal article" date="2020" name="Stud. Mycol.">
        <title>101 Dothideomycetes genomes: a test case for predicting lifestyles and emergence of pathogens.</title>
        <authorList>
            <person name="Haridas S."/>
            <person name="Albert R."/>
            <person name="Binder M."/>
            <person name="Bloem J."/>
            <person name="Labutti K."/>
            <person name="Salamov A."/>
            <person name="Andreopoulos B."/>
            <person name="Baker S."/>
            <person name="Barry K."/>
            <person name="Bills G."/>
            <person name="Bluhm B."/>
            <person name="Cannon C."/>
            <person name="Castanera R."/>
            <person name="Culley D."/>
            <person name="Daum C."/>
            <person name="Ezra D."/>
            <person name="Gonzalez J."/>
            <person name="Henrissat B."/>
            <person name="Kuo A."/>
            <person name="Liang C."/>
            <person name="Lipzen A."/>
            <person name="Lutzoni F."/>
            <person name="Magnuson J."/>
            <person name="Mondo S."/>
            <person name="Nolan M."/>
            <person name="Ohm R."/>
            <person name="Pangilinan J."/>
            <person name="Park H.-J."/>
            <person name="Ramirez L."/>
            <person name="Alfaro M."/>
            <person name="Sun H."/>
            <person name="Tritt A."/>
            <person name="Yoshinaga Y."/>
            <person name="Zwiers L.-H."/>
            <person name="Turgeon B."/>
            <person name="Goodwin S."/>
            <person name="Spatafora J."/>
            <person name="Crous P."/>
            <person name="Grigoriev I."/>
        </authorList>
    </citation>
    <scope>NUCLEOTIDE SEQUENCE</scope>
    <source>
        <strain evidence="5">CBS 269.34</strain>
    </source>
</reference>
<keyword evidence="6" id="KW-1185">Reference proteome</keyword>
<evidence type="ECO:0000256" key="3">
    <source>
        <dbReference type="ARBA" id="ARBA00022525"/>
    </source>
</evidence>
<dbReference type="EMBL" id="MU004186">
    <property type="protein sequence ID" value="KAF2497813.1"/>
    <property type="molecule type" value="Genomic_DNA"/>
</dbReference>
<evidence type="ECO:0000313" key="5">
    <source>
        <dbReference type="EMBL" id="KAF2497813.1"/>
    </source>
</evidence>
<dbReference type="Proteomes" id="UP000799750">
    <property type="component" value="Unassembled WGS sequence"/>
</dbReference>
<dbReference type="GO" id="GO:0005576">
    <property type="term" value="C:extracellular region"/>
    <property type="evidence" value="ECO:0007669"/>
    <property type="project" value="UniProtKB-SubCell"/>
</dbReference>
<comment type="subcellular location">
    <subcellularLocation>
        <location evidence="1">Secreted</location>
    </subcellularLocation>
</comment>
<dbReference type="CDD" id="cd22778">
    <property type="entry name" value="DPBB_CEPL-like"/>
    <property type="match status" value="1"/>
</dbReference>
<keyword evidence="3" id="KW-0964">Secreted</keyword>
<evidence type="ECO:0000256" key="1">
    <source>
        <dbReference type="ARBA" id="ARBA00004613"/>
    </source>
</evidence>
<feature type="signal peptide" evidence="4">
    <location>
        <begin position="1"/>
        <end position="19"/>
    </location>
</feature>
<protein>
    <submittedName>
        <fullName evidence="5">Epl1 protein</fullName>
    </submittedName>
</protein>
<dbReference type="OrthoDB" id="4898945at2759"/>
<dbReference type="Pfam" id="PF07249">
    <property type="entry name" value="Cerato-platanin"/>
    <property type="match status" value="1"/>
</dbReference>
<dbReference type="AlphaFoldDB" id="A0A6A6R1U5"/>
<proteinExistence type="inferred from homology"/>
<sequence length="142" mass="14637">MKFTTTLSTLAALALSASAVTVSYDTGYDDGSRSLNVVSCSDGSNGLETKYGWKIQDDIPNFPNVGGFDGIAGWNSAQCGACYALTYAATGKTIYVLAIDHAASGWNIAEAALNDLTNGQAVQLGRIDATAVVADVKSCGIN</sequence>
<gene>
    <name evidence="5" type="ORF">BU16DRAFT_548846</name>
</gene>
<name>A0A6A6R1U5_9PEZI</name>
<dbReference type="Gene3D" id="2.40.40.10">
    <property type="entry name" value="RlpA-like domain"/>
    <property type="match status" value="1"/>
</dbReference>
<feature type="chain" id="PRO_5025609502" evidence="4">
    <location>
        <begin position="20"/>
        <end position="142"/>
    </location>
</feature>
<keyword evidence="4" id="KW-0732">Signal</keyword>
<dbReference type="InterPro" id="IPR036908">
    <property type="entry name" value="RlpA-like_sf"/>
</dbReference>